<name>A0ABW5ZDA5_9FLAO</name>
<evidence type="ECO:0000313" key="1">
    <source>
        <dbReference type="EMBL" id="MFD2910235.1"/>
    </source>
</evidence>
<dbReference type="RefSeq" id="WP_379809529.1">
    <property type="nucleotide sequence ID" value="NZ_JBHUOL010000025.1"/>
</dbReference>
<protein>
    <recommendedName>
        <fullName evidence="3">RiboL-PSP-HEPN domain-containing protein</fullName>
    </recommendedName>
</protein>
<dbReference type="Proteomes" id="UP001597549">
    <property type="component" value="Unassembled WGS sequence"/>
</dbReference>
<evidence type="ECO:0000313" key="2">
    <source>
        <dbReference type="Proteomes" id="UP001597549"/>
    </source>
</evidence>
<comment type="caution">
    <text evidence="1">The sequence shown here is derived from an EMBL/GenBank/DDBJ whole genome shotgun (WGS) entry which is preliminary data.</text>
</comment>
<proteinExistence type="predicted"/>
<keyword evidence="2" id="KW-1185">Reference proteome</keyword>
<gene>
    <name evidence="1" type="ORF">ACFSX9_16005</name>
</gene>
<accession>A0ABW5ZDA5</accession>
<sequence>MSTKHEIDTYSKLELGGTFFLEESFRYLHSALKSEFASILFLEELNSIEPSTEDRKIFDKTYLPDNAVGILQSKIPDILTSETTNLISNSWQKSQFRAETEKHKFGLNHRIDSIEILGHLNNFGFFIETLVNRHLLFLNQTGTIDEFSYARISISKIMERLIYIFKADLNNNKVHLNEITNLFSLRNKTVHFTPDNAIALKPKISELIQIWSQSAKIITKFEHKEKFNEESFSKRLEEHIKEIKTCWT</sequence>
<dbReference type="EMBL" id="JBHUOL010000025">
    <property type="protein sequence ID" value="MFD2910235.1"/>
    <property type="molecule type" value="Genomic_DNA"/>
</dbReference>
<evidence type="ECO:0008006" key="3">
    <source>
        <dbReference type="Google" id="ProtNLM"/>
    </source>
</evidence>
<reference evidence="2" key="1">
    <citation type="journal article" date="2019" name="Int. J. Syst. Evol. Microbiol.">
        <title>The Global Catalogue of Microorganisms (GCM) 10K type strain sequencing project: providing services to taxonomists for standard genome sequencing and annotation.</title>
        <authorList>
            <consortium name="The Broad Institute Genomics Platform"/>
            <consortium name="The Broad Institute Genome Sequencing Center for Infectious Disease"/>
            <person name="Wu L."/>
            <person name="Ma J."/>
        </authorList>
    </citation>
    <scope>NUCLEOTIDE SEQUENCE [LARGE SCALE GENOMIC DNA]</scope>
    <source>
        <strain evidence="2">KCTC 52644</strain>
    </source>
</reference>
<organism evidence="1 2">
    <name type="scientific">Flavobacterium ardleyense</name>
    <dbReference type="NCBI Taxonomy" id="2038737"/>
    <lineage>
        <taxon>Bacteria</taxon>
        <taxon>Pseudomonadati</taxon>
        <taxon>Bacteroidota</taxon>
        <taxon>Flavobacteriia</taxon>
        <taxon>Flavobacteriales</taxon>
        <taxon>Flavobacteriaceae</taxon>
        <taxon>Flavobacterium</taxon>
    </lineage>
</organism>